<comment type="caution">
    <text evidence="9">The sequence shown here is derived from an EMBL/GenBank/DDBJ whole genome shotgun (WGS) entry which is preliminary data.</text>
</comment>
<evidence type="ECO:0000313" key="10">
    <source>
        <dbReference type="Proteomes" id="UP000295328"/>
    </source>
</evidence>
<accession>A0A4R6BMF8</accession>
<dbReference type="InterPro" id="IPR011990">
    <property type="entry name" value="TPR-like_helical_dom_sf"/>
</dbReference>
<evidence type="ECO:0000259" key="8">
    <source>
        <dbReference type="Pfam" id="PF01694"/>
    </source>
</evidence>
<dbReference type="OrthoDB" id="9813074at2"/>
<dbReference type="Proteomes" id="UP000295328">
    <property type="component" value="Unassembled WGS sequence"/>
</dbReference>
<name>A0A4R6BMF8_9STAP</name>
<reference evidence="9 10" key="1">
    <citation type="submission" date="2019-01" db="EMBL/GenBank/DDBJ databases">
        <title>Draft genome sequences of the type strains of six Macrococcus species.</title>
        <authorList>
            <person name="Mazhar S."/>
            <person name="Altermann E."/>
            <person name="Hill C."/>
            <person name="Mcauliffe O."/>
        </authorList>
    </citation>
    <scope>NUCLEOTIDE SEQUENCE [LARGE SCALE GENOMIC DNA]</scope>
    <source>
        <strain evidence="9 10">CCM4809</strain>
    </source>
</reference>
<dbReference type="GO" id="GO:0004252">
    <property type="term" value="F:serine-type endopeptidase activity"/>
    <property type="evidence" value="ECO:0007669"/>
    <property type="project" value="InterPro"/>
</dbReference>
<organism evidence="9 10">
    <name type="scientific">Macrococcus hajekii</name>
    <dbReference type="NCBI Taxonomy" id="198482"/>
    <lineage>
        <taxon>Bacteria</taxon>
        <taxon>Bacillati</taxon>
        <taxon>Bacillota</taxon>
        <taxon>Bacilli</taxon>
        <taxon>Bacillales</taxon>
        <taxon>Staphylococcaceae</taxon>
        <taxon>Macrococcus</taxon>
    </lineage>
</organism>
<evidence type="ECO:0000313" key="9">
    <source>
        <dbReference type="EMBL" id="TDM02908.1"/>
    </source>
</evidence>
<sequence>MITAKQLWATLYRITQYSKFELKQPDELLMVNKKEKRVIRFVTDKQTVQSLDFLIQKINDNAVSRIGFIPKKIDIYLVNQPVPAGLSDSRVEVHELSKQADLQTMSISKPYQVLSKIKARQSESFYRKRMVSDNIIDRAMIKFTPVTLLLLLINIVIFLFNLALSFNDKTTDFIETGGLSHFNFVHGEYFRVISSMFLHFDFSHLLFNMMSLYIFGKLVEYFYGSLRFIVIYIVSGLFGNLLSLSFETTAFSVGASGAISGLLGALFAYMLVSRRFDKKMLIQTAIGLIIFLLLSNLFSNVNNWAHFGGLFSGFYMGLLLYTYRQSRQYCYMMIAGLFFITILLFMNIFSVKEEHIYNDMTRQAMQEGDFKKAEKISRAVFDKGFEDDETYHLNGLIKSHNISLAEGIAEWKKGLKIYPESPTLNYQMALAMRATDDYKEADKYLKNAEKYIKKQDIKDLKKELKVFGD</sequence>
<keyword evidence="5 7" id="KW-1133">Transmembrane helix</keyword>
<keyword evidence="10" id="KW-1185">Reference proteome</keyword>
<feature type="domain" description="Peptidase S54 rhomboid" evidence="8">
    <location>
        <begin position="187"/>
        <end position="321"/>
    </location>
</feature>
<dbReference type="PANTHER" id="PTHR43731:SF14">
    <property type="entry name" value="PRESENILIN-ASSOCIATED RHOMBOID-LIKE PROTEIN, MITOCHONDRIAL"/>
    <property type="match status" value="1"/>
</dbReference>
<dbReference type="GO" id="GO:0016020">
    <property type="term" value="C:membrane"/>
    <property type="evidence" value="ECO:0007669"/>
    <property type="project" value="UniProtKB-SubCell"/>
</dbReference>
<evidence type="ECO:0000256" key="2">
    <source>
        <dbReference type="ARBA" id="ARBA00009045"/>
    </source>
</evidence>
<keyword evidence="3 7" id="KW-0812">Transmembrane</keyword>
<evidence type="ECO:0000256" key="3">
    <source>
        <dbReference type="ARBA" id="ARBA00022692"/>
    </source>
</evidence>
<keyword evidence="9" id="KW-0645">Protease</keyword>
<dbReference type="EMBL" id="SCWE01000001">
    <property type="protein sequence ID" value="TDM02908.1"/>
    <property type="molecule type" value="Genomic_DNA"/>
</dbReference>
<dbReference type="Gene3D" id="1.25.40.10">
    <property type="entry name" value="Tetratricopeptide repeat domain"/>
    <property type="match status" value="1"/>
</dbReference>
<dbReference type="GO" id="GO:0006508">
    <property type="term" value="P:proteolysis"/>
    <property type="evidence" value="ECO:0007669"/>
    <property type="project" value="UniProtKB-KW"/>
</dbReference>
<comment type="subcellular location">
    <subcellularLocation>
        <location evidence="1">Membrane</location>
        <topology evidence="1">Multi-pass membrane protein</topology>
    </subcellularLocation>
</comment>
<evidence type="ECO:0000256" key="5">
    <source>
        <dbReference type="ARBA" id="ARBA00022989"/>
    </source>
</evidence>
<evidence type="ECO:0000256" key="7">
    <source>
        <dbReference type="SAM" id="Phobius"/>
    </source>
</evidence>
<dbReference type="AlphaFoldDB" id="A0A4R6BMF8"/>
<dbReference type="InterPro" id="IPR050925">
    <property type="entry name" value="Rhomboid_protease_S54"/>
</dbReference>
<dbReference type="Gene3D" id="1.20.1540.10">
    <property type="entry name" value="Rhomboid-like"/>
    <property type="match status" value="1"/>
</dbReference>
<dbReference type="PANTHER" id="PTHR43731">
    <property type="entry name" value="RHOMBOID PROTEASE"/>
    <property type="match status" value="1"/>
</dbReference>
<keyword evidence="4" id="KW-0378">Hydrolase</keyword>
<evidence type="ECO:0000256" key="6">
    <source>
        <dbReference type="ARBA" id="ARBA00023136"/>
    </source>
</evidence>
<feature type="transmembrane region" description="Helical" evidence="7">
    <location>
        <begin position="189"/>
        <end position="214"/>
    </location>
</feature>
<gene>
    <name evidence="9" type="ORF">ERX37_02130</name>
</gene>
<feature type="transmembrane region" description="Helical" evidence="7">
    <location>
        <begin position="330"/>
        <end position="349"/>
    </location>
</feature>
<dbReference type="RefSeq" id="WP_133428996.1">
    <property type="nucleotide sequence ID" value="NZ_BMCC01000002.1"/>
</dbReference>
<dbReference type="InterPro" id="IPR022764">
    <property type="entry name" value="Peptidase_S54_rhomboid_dom"/>
</dbReference>
<feature type="transmembrane region" description="Helical" evidence="7">
    <location>
        <begin position="281"/>
        <end position="298"/>
    </location>
</feature>
<keyword evidence="6 7" id="KW-0472">Membrane</keyword>
<proteinExistence type="inferred from homology"/>
<dbReference type="SUPFAM" id="SSF144091">
    <property type="entry name" value="Rhomboid-like"/>
    <property type="match status" value="1"/>
</dbReference>
<comment type="similarity">
    <text evidence="2">Belongs to the peptidase S54 family.</text>
</comment>
<feature type="transmembrane region" description="Helical" evidence="7">
    <location>
        <begin position="250"/>
        <end position="269"/>
    </location>
</feature>
<evidence type="ECO:0000256" key="1">
    <source>
        <dbReference type="ARBA" id="ARBA00004141"/>
    </source>
</evidence>
<dbReference type="InterPro" id="IPR035952">
    <property type="entry name" value="Rhomboid-like_sf"/>
</dbReference>
<feature type="transmembrane region" description="Helical" evidence="7">
    <location>
        <begin position="146"/>
        <end position="166"/>
    </location>
</feature>
<dbReference type="Pfam" id="PF01694">
    <property type="entry name" value="Rhomboid"/>
    <property type="match status" value="1"/>
</dbReference>
<protein>
    <submittedName>
        <fullName evidence="9">Rhomboid family intramembrane serine protease</fullName>
    </submittedName>
</protein>
<feature type="transmembrane region" description="Helical" evidence="7">
    <location>
        <begin position="226"/>
        <end position="244"/>
    </location>
</feature>
<evidence type="ECO:0000256" key="4">
    <source>
        <dbReference type="ARBA" id="ARBA00022801"/>
    </source>
</evidence>
<dbReference type="SUPFAM" id="SSF48452">
    <property type="entry name" value="TPR-like"/>
    <property type="match status" value="1"/>
</dbReference>